<evidence type="ECO:0000313" key="1">
    <source>
        <dbReference type="EMBL" id="APC19064.1"/>
    </source>
</evidence>
<sequence length="59" mass="6266">MTAGGNRCSSYRACEAAFEDVVLAKPTDAVCLEDRAAWFCDGCAAERSLALLGSCYGLR</sequence>
<proteinExistence type="predicted"/>
<reference evidence="2" key="1">
    <citation type="submission" date="2016-10" db="EMBL/GenBank/DDBJ databases">
        <title>Pseudomonas frederiksbergensis ERGS4:02 complete genome.</title>
        <authorList>
            <person name="Kumar R."/>
            <person name="Acharya V."/>
            <person name="Singh D."/>
        </authorList>
    </citation>
    <scope>NUCLEOTIDE SEQUENCE [LARGE SCALE GENOMIC DNA]</scope>
    <source>
        <strain evidence="2">ERGS4:02</strain>
    </source>
</reference>
<dbReference type="EMBL" id="CP017886">
    <property type="protein sequence ID" value="APC19064.1"/>
    <property type="molecule type" value="Genomic_DNA"/>
</dbReference>
<accession>A0A1J0ETC3</accession>
<protein>
    <submittedName>
        <fullName evidence="1">Uncharacterized protein</fullName>
    </submittedName>
</protein>
<dbReference type="Proteomes" id="UP000182567">
    <property type="component" value="Chromosome"/>
</dbReference>
<dbReference type="AlphaFoldDB" id="A0A1J0ETC3"/>
<organism evidence="1 2">
    <name type="scientific">Pseudomonas frederiksbergensis</name>
    <dbReference type="NCBI Taxonomy" id="104087"/>
    <lineage>
        <taxon>Bacteria</taxon>
        <taxon>Pseudomonadati</taxon>
        <taxon>Pseudomonadota</taxon>
        <taxon>Gammaproteobacteria</taxon>
        <taxon>Pseudomonadales</taxon>
        <taxon>Pseudomonadaceae</taxon>
        <taxon>Pseudomonas</taxon>
    </lineage>
</organism>
<name>A0A1J0ETC3_9PSED</name>
<gene>
    <name evidence="1" type="ORF">BLL42_26430</name>
</gene>
<evidence type="ECO:0000313" key="2">
    <source>
        <dbReference type="Proteomes" id="UP000182567"/>
    </source>
</evidence>